<dbReference type="EMBL" id="JACMSC010000014">
    <property type="protein sequence ID" value="KAG6489784.1"/>
    <property type="molecule type" value="Genomic_DNA"/>
</dbReference>
<name>A0A8J5KQS4_ZINOF</name>
<keyword evidence="2" id="KW-1185">Reference proteome</keyword>
<accession>A0A8J5KQS4</accession>
<comment type="caution">
    <text evidence="1">The sequence shown here is derived from an EMBL/GenBank/DDBJ whole genome shotgun (WGS) entry which is preliminary data.</text>
</comment>
<dbReference type="Proteomes" id="UP000734854">
    <property type="component" value="Unassembled WGS sequence"/>
</dbReference>
<protein>
    <submittedName>
        <fullName evidence="1">Uncharacterized protein</fullName>
    </submittedName>
</protein>
<proteinExistence type="predicted"/>
<organism evidence="1 2">
    <name type="scientific">Zingiber officinale</name>
    <name type="common">Ginger</name>
    <name type="synonym">Amomum zingiber</name>
    <dbReference type="NCBI Taxonomy" id="94328"/>
    <lineage>
        <taxon>Eukaryota</taxon>
        <taxon>Viridiplantae</taxon>
        <taxon>Streptophyta</taxon>
        <taxon>Embryophyta</taxon>
        <taxon>Tracheophyta</taxon>
        <taxon>Spermatophyta</taxon>
        <taxon>Magnoliopsida</taxon>
        <taxon>Liliopsida</taxon>
        <taxon>Zingiberales</taxon>
        <taxon>Zingiberaceae</taxon>
        <taxon>Zingiber</taxon>
    </lineage>
</organism>
<sequence length="209" mass="23791">MKRQTLSELVDFVQSGSGRLNEQPRDFMFSPFLCDWKQEKNYSERVMLIYDGLHYDMSPYDGAPEEFDQTIFSVRSDRSIGPVENFALNLVKDAQNSEVIHCNLFPSDLGIRLCLRSVVCAKLVSNLVFLDPLSSLDLFNRPLSSHEVQIAAGPWGFSWEQLSWSKAFVKKWFNIKSKGQDNHVDEIASKVFLVVADEAAGRSVPFVFL</sequence>
<dbReference type="AlphaFoldDB" id="A0A8J5KQS4"/>
<dbReference type="Gene3D" id="3.90.70.80">
    <property type="match status" value="1"/>
</dbReference>
<evidence type="ECO:0000313" key="2">
    <source>
        <dbReference type="Proteomes" id="UP000734854"/>
    </source>
</evidence>
<gene>
    <name evidence="1" type="ORF">ZIOFF_051063</name>
</gene>
<evidence type="ECO:0000313" key="1">
    <source>
        <dbReference type="EMBL" id="KAG6489784.1"/>
    </source>
</evidence>
<reference evidence="1 2" key="1">
    <citation type="submission" date="2020-08" db="EMBL/GenBank/DDBJ databases">
        <title>Plant Genome Project.</title>
        <authorList>
            <person name="Zhang R.-G."/>
        </authorList>
    </citation>
    <scope>NUCLEOTIDE SEQUENCE [LARGE SCALE GENOMIC DNA]</scope>
    <source>
        <tissue evidence="1">Rhizome</tissue>
    </source>
</reference>